<name>A0ABR4LKH8_9EURO</name>
<evidence type="ECO:0000313" key="3">
    <source>
        <dbReference type="Proteomes" id="UP001610432"/>
    </source>
</evidence>
<sequence>MAPGHGQYLNSLSPETVASASGVSKTTRNSVAIMARTLIPVLLAASLQVVGAVPPNIPSTSEAQTQLEALTVAEAGSGDDYDRDLFPHWISQGNSCDTRDVVLIRDGSDVETGSGCSIESGTWHSEYDGEDWTETGDVDIDHVVPLANAWRSGASEWTTDERQAFANDLDNPQLLAVTDNVNQEKGDAGPEEWLPPLDSYYCTYGKMWTAIKYTYGLTVTDAEKSALEDLLATC</sequence>
<comment type="caution">
    <text evidence="2">The sequence shown here is derived from an EMBL/GenBank/DDBJ whole genome shotgun (WGS) entry which is preliminary data.</text>
</comment>
<proteinExistence type="predicted"/>
<evidence type="ECO:0000313" key="2">
    <source>
        <dbReference type="EMBL" id="KAL2865059.1"/>
    </source>
</evidence>
<dbReference type="PANTHER" id="PTHR24094">
    <property type="entry name" value="SECRETED PROTEIN"/>
    <property type="match status" value="1"/>
</dbReference>
<dbReference type="EMBL" id="JBFXLQ010000035">
    <property type="protein sequence ID" value="KAL2865059.1"/>
    <property type="molecule type" value="Genomic_DNA"/>
</dbReference>
<evidence type="ECO:0000259" key="1">
    <source>
        <dbReference type="Pfam" id="PF07510"/>
    </source>
</evidence>
<dbReference type="Pfam" id="PF07510">
    <property type="entry name" value="GmrSD_C"/>
    <property type="match status" value="1"/>
</dbReference>
<dbReference type="RefSeq" id="XP_070884038.1">
    <property type="nucleotide sequence ID" value="XM_071025364.1"/>
</dbReference>
<accession>A0ABR4LKH8</accession>
<organism evidence="2 3">
    <name type="scientific">Aspergillus lucknowensis</name>
    <dbReference type="NCBI Taxonomy" id="176173"/>
    <lineage>
        <taxon>Eukaryota</taxon>
        <taxon>Fungi</taxon>
        <taxon>Dikarya</taxon>
        <taxon>Ascomycota</taxon>
        <taxon>Pezizomycotina</taxon>
        <taxon>Eurotiomycetes</taxon>
        <taxon>Eurotiomycetidae</taxon>
        <taxon>Eurotiales</taxon>
        <taxon>Aspergillaceae</taxon>
        <taxon>Aspergillus</taxon>
        <taxon>Aspergillus subgen. Nidulantes</taxon>
    </lineage>
</organism>
<dbReference type="PANTHER" id="PTHR24094:SF15">
    <property type="entry name" value="AMP-DEPENDENT SYNTHETASE_LIGASE DOMAIN-CONTAINING PROTEIN-RELATED"/>
    <property type="match status" value="1"/>
</dbReference>
<protein>
    <recommendedName>
        <fullName evidence="1">GmrSD restriction endonucleases C-terminal domain-containing protein</fullName>
    </recommendedName>
</protein>
<dbReference type="InterPro" id="IPR011089">
    <property type="entry name" value="GmrSD_C"/>
</dbReference>
<feature type="domain" description="GmrSD restriction endonucleases C-terminal" evidence="1">
    <location>
        <begin position="117"/>
        <end position="227"/>
    </location>
</feature>
<dbReference type="GeneID" id="98140436"/>
<keyword evidence="3" id="KW-1185">Reference proteome</keyword>
<gene>
    <name evidence="2" type="ORF">BJX67DRAFT_192599</name>
</gene>
<reference evidence="2 3" key="1">
    <citation type="submission" date="2024-07" db="EMBL/GenBank/DDBJ databases">
        <title>Section-level genome sequencing and comparative genomics of Aspergillus sections Usti and Cavernicolus.</title>
        <authorList>
            <consortium name="Lawrence Berkeley National Laboratory"/>
            <person name="Nybo J.L."/>
            <person name="Vesth T.C."/>
            <person name="Theobald S."/>
            <person name="Frisvad J.C."/>
            <person name="Larsen T.O."/>
            <person name="Kjaerboelling I."/>
            <person name="Rothschild-Mancinelli K."/>
            <person name="Lyhne E.K."/>
            <person name="Kogle M.E."/>
            <person name="Barry K."/>
            <person name="Clum A."/>
            <person name="Na H."/>
            <person name="Ledsgaard L."/>
            <person name="Lin J."/>
            <person name="Lipzen A."/>
            <person name="Kuo A."/>
            <person name="Riley R."/>
            <person name="Mondo S."/>
            <person name="Labutti K."/>
            <person name="Haridas S."/>
            <person name="Pangalinan J."/>
            <person name="Salamov A.A."/>
            <person name="Simmons B.A."/>
            <person name="Magnuson J.K."/>
            <person name="Chen J."/>
            <person name="Drula E."/>
            <person name="Henrissat B."/>
            <person name="Wiebenga A."/>
            <person name="Lubbers R.J."/>
            <person name="Gomes A.C."/>
            <person name="Macurrencykelacurrency M.R."/>
            <person name="Stajich J."/>
            <person name="Grigoriev I.V."/>
            <person name="Mortensen U.H."/>
            <person name="De Vries R.P."/>
            <person name="Baker S.E."/>
            <person name="Andersen M.R."/>
        </authorList>
    </citation>
    <scope>NUCLEOTIDE SEQUENCE [LARGE SCALE GENOMIC DNA]</scope>
    <source>
        <strain evidence="2 3">CBS 449.75</strain>
    </source>
</reference>
<dbReference type="Proteomes" id="UP001610432">
    <property type="component" value="Unassembled WGS sequence"/>
</dbReference>